<accession>A0A3N2D715</accession>
<comment type="caution">
    <text evidence="2">The sequence shown here is derived from an EMBL/GenBank/DDBJ whole genome shotgun (WGS) entry which is preliminary data.</text>
</comment>
<dbReference type="OrthoDB" id="9800084at2"/>
<evidence type="ECO:0000313" key="1">
    <source>
        <dbReference type="EMBL" id="ROR95458.1"/>
    </source>
</evidence>
<proteinExistence type="predicted"/>
<evidence type="ECO:0000313" key="2">
    <source>
        <dbReference type="EMBL" id="ROR95542.1"/>
    </source>
</evidence>
<dbReference type="AlphaFoldDB" id="A0A3N2D715"/>
<evidence type="ECO:0000313" key="3">
    <source>
        <dbReference type="Proteomes" id="UP000275356"/>
    </source>
</evidence>
<gene>
    <name evidence="1" type="ORF">EDD28_0011</name>
    <name evidence="2" type="ORF">EDD28_0099</name>
</gene>
<protein>
    <submittedName>
        <fullName evidence="2">Uncharacterized protein</fullName>
    </submittedName>
</protein>
<keyword evidence="3" id="KW-1185">Reference proteome</keyword>
<dbReference type="EMBL" id="RKHQ01000001">
    <property type="protein sequence ID" value="ROR95542.1"/>
    <property type="molecule type" value="Genomic_DNA"/>
</dbReference>
<dbReference type="EMBL" id="RKHQ01000001">
    <property type="protein sequence ID" value="ROR95458.1"/>
    <property type="molecule type" value="Genomic_DNA"/>
</dbReference>
<organism evidence="2 3">
    <name type="scientific">Salana multivorans</name>
    <dbReference type="NCBI Taxonomy" id="120377"/>
    <lineage>
        <taxon>Bacteria</taxon>
        <taxon>Bacillati</taxon>
        <taxon>Actinomycetota</taxon>
        <taxon>Actinomycetes</taxon>
        <taxon>Micrococcales</taxon>
        <taxon>Beutenbergiaceae</taxon>
        <taxon>Salana</taxon>
    </lineage>
</organism>
<dbReference type="RefSeq" id="WP_123737782.1">
    <property type="nucleotide sequence ID" value="NZ_RKHQ01000001.1"/>
</dbReference>
<dbReference type="Proteomes" id="UP000275356">
    <property type="component" value="Unassembled WGS sequence"/>
</dbReference>
<sequence length="98" mass="11105">MATADERETTVTVCDSDAHVRVWSNRRRDITKLRNHSRVTIVSEGVHDGTPWVEAILPAAEWSPVHGIKRRRKPLTDDQREAAVERLRIAREARNGAG</sequence>
<reference evidence="2 3" key="1">
    <citation type="submission" date="2018-11" db="EMBL/GenBank/DDBJ databases">
        <title>Sequencing the genomes of 1000 actinobacteria strains.</title>
        <authorList>
            <person name="Klenk H.-P."/>
        </authorList>
    </citation>
    <scope>NUCLEOTIDE SEQUENCE [LARGE SCALE GENOMIC DNA]</scope>
    <source>
        <strain evidence="2 3">DSM 13521</strain>
    </source>
</reference>
<name>A0A3N2D715_9MICO</name>